<dbReference type="EMBL" id="BLXT01000055">
    <property type="protein sequence ID" value="GFN74169.1"/>
    <property type="molecule type" value="Genomic_DNA"/>
</dbReference>
<evidence type="ECO:0000313" key="2">
    <source>
        <dbReference type="Proteomes" id="UP000735302"/>
    </source>
</evidence>
<gene>
    <name evidence="1" type="ORF">PoB_000067500</name>
</gene>
<dbReference type="AlphaFoldDB" id="A0AAV3XUW1"/>
<accession>A0AAV3XUW1</accession>
<evidence type="ECO:0000313" key="1">
    <source>
        <dbReference type="EMBL" id="GFN74169.1"/>
    </source>
</evidence>
<keyword evidence="2" id="KW-1185">Reference proteome</keyword>
<sequence length="92" mass="10095">MEDFKGKKDEINYCKIRNQRQTKKGKGLNACLTVGEAREGCGHYIHVYMEGTTFAGQACEGWLSRVPPAAAINLKLEPTNSSYAPAAVLFTV</sequence>
<organism evidence="1 2">
    <name type="scientific">Plakobranchus ocellatus</name>
    <dbReference type="NCBI Taxonomy" id="259542"/>
    <lineage>
        <taxon>Eukaryota</taxon>
        <taxon>Metazoa</taxon>
        <taxon>Spiralia</taxon>
        <taxon>Lophotrochozoa</taxon>
        <taxon>Mollusca</taxon>
        <taxon>Gastropoda</taxon>
        <taxon>Heterobranchia</taxon>
        <taxon>Euthyneura</taxon>
        <taxon>Panpulmonata</taxon>
        <taxon>Sacoglossa</taxon>
        <taxon>Placobranchoidea</taxon>
        <taxon>Plakobranchidae</taxon>
        <taxon>Plakobranchus</taxon>
    </lineage>
</organism>
<reference evidence="1 2" key="1">
    <citation type="journal article" date="2021" name="Elife">
        <title>Chloroplast acquisition without the gene transfer in kleptoplastic sea slugs, Plakobranchus ocellatus.</title>
        <authorList>
            <person name="Maeda T."/>
            <person name="Takahashi S."/>
            <person name="Yoshida T."/>
            <person name="Shimamura S."/>
            <person name="Takaki Y."/>
            <person name="Nagai Y."/>
            <person name="Toyoda A."/>
            <person name="Suzuki Y."/>
            <person name="Arimoto A."/>
            <person name="Ishii H."/>
            <person name="Satoh N."/>
            <person name="Nishiyama T."/>
            <person name="Hasebe M."/>
            <person name="Maruyama T."/>
            <person name="Minagawa J."/>
            <person name="Obokata J."/>
            <person name="Shigenobu S."/>
        </authorList>
    </citation>
    <scope>NUCLEOTIDE SEQUENCE [LARGE SCALE GENOMIC DNA]</scope>
</reference>
<protein>
    <submittedName>
        <fullName evidence="1">Uncharacterized protein</fullName>
    </submittedName>
</protein>
<dbReference type="Proteomes" id="UP000735302">
    <property type="component" value="Unassembled WGS sequence"/>
</dbReference>
<name>A0AAV3XUW1_9GAST</name>
<comment type="caution">
    <text evidence="1">The sequence shown here is derived from an EMBL/GenBank/DDBJ whole genome shotgun (WGS) entry which is preliminary data.</text>
</comment>
<proteinExistence type="predicted"/>